<evidence type="ECO:0000259" key="3">
    <source>
        <dbReference type="PROSITE" id="PS50075"/>
    </source>
</evidence>
<reference evidence="4 5" key="1">
    <citation type="submission" date="2018-05" db="EMBL/GenBank/DDBJ databases">
        <title>Streptomyces venezuelae.</title>
        <authorList>
            <person name="Kim W."/>
            <person name="Lee N."/>
            <person name="Cho B.-K."/>
        </authorList>
    </citation>
    <scope>NUCLEOTIDE SEQUENCE [LARGE SCALE GENOMIC DNA]</scope>
    <source>
        <strain evidence="4 5">ATCC 21018</strain>
    </source>
</reference>
<gene>
    <name evidence="4" type="ORF">DEJ51_17245</name>
</gene>
<dbReference type="Proteomes" id="UP000324101">
    <property type="component" value="Chromosome"/>
</dbReference>
<keyword evidence="1" id="KW-0596">Phosphopantetheine</keyword>
<dbReference type="AlphaFoldDB" id="A0A5P2DLQ5"/>
<proteinExistence type="predicted"/>
<dbReference type="GO" id="GO:0031177">
    <property type="term" value="F:phosphopantetheine binding"/>
    <property type="evidence" value="ECO:0007669"/>
    <property type="project" value="InterPro"/>
</dbReference>
<accession>A0A5P2DLQ5</accession>
<name>A0A5P2DLQ5_STRVZ</name>
<dbReference type="InterPro" id="IPR020806">
    <property type="entry name" value="PKS_PP-bd"/>
</dbReference>
<dbReference type="GO" id="GO:0044550">
    <property type="term" value="P:secondary metabolite biosynthetic process"/>
    <property type="evidence" value="ECO:0007669"/>
    <property type="project" value="TreeGrafter"/>
</dbReference>
<dbReference type="SUPFAM" id="SSF47336">
    <property type="entry name" value="ACP-like"/>
    <property type="match status" value="1"/>
</dbReference>
<dbReference type="InterPro" id="IPR036736">
    <property type="entry name" value="ACP-like_sf"/>
</dbReference>
<dbReference type="Gene3D" id="1.10.1200.10">
    <property type="entry name" value="ACP-like"/>
    <property type="match status" value="1"/>
</dbReference>
<dbReference type="EMBL" id="CP029189">
    <property type="protein sequence ID" value="QES55703.1"/>
    <property type="molecule type" value="Genomic_DNA"/>
</dbReference>
<dbReference type="OrthoDB" id="4301097at2"/>
<evidence type="ECO:0000313" key="5">
    <source>
        <dbReference type="Proteomes" id="UP000324101"/>
    </source>
</evidence>
<dbReference type="PANTHER" id="PTHR45527:SF1">
    <property type="entry name" value="FATTY ACID SYNTHASE"/>
    <property type="match status" value="1"/>
</dbReference>
<dbReference type="InterPro" id="IPR009081">
    <property type="entry name" value="PP-bd_ACP"/>
</dbReference>
<dbReference type="GO" id="GO:0043041">
    <property type="term" value="P:amino acid activation for nonribosomal peptide biosynthetic process"/>
    <property type="evidence" value="ECO:0007669"/>
    <property type="project" value="TreeGrafter"/>
</dbReference>
<dbReference type="GO" id="GO:0017000">
    <property type="term" value="P:antibiotic biosynthetic process"/>
    <property type="evidence" value="ECO:0007669"/>
    <property type="project" value="UniProtKB-ARBA"/>
</dbReference>
<protein>
    <recommendedName>
        <fullName evidence="3">Carrier domain-containing protein</fullName>
    </recommendedName>
</protein>
<feature type="domain" description="Carrier" evidence="3">
    <location>
        <begin position="1"/>
        <end position="75"/>
    </location>
</feature>
<dbReference type="PANTHER" id="PTHR45527">
    <property type="entry name" value="NONRIBOSOMAL PEPTIDE SYNTHETASE"/>
    <property type="match status" value="1"/>
</dbReference>
<dbReference type="PROSITE" id="PS50075">
    <property type="entry name" value="CARRIER"/>
    <property type="match status" value="1"/>
</dbReference>
<evidence type="ECO:0000256" key="2">
    <source>
        <dbReference type="ARBA" id="ARBA00022553"/>
    </source>
</evidence>
<keyword evidence="2" id="KW-0597">Phosphoprotein</keyword>
<evidence type="ECO:0000313" key="4">
    <source>
        <dbReference type="EMBL" id="QES55703.1"/>
    </source>
</evidence>
<dbReference type="Pfam" id="PF00550">
    <property type="entry name" value="PP-binding"/>
    <property type="match status" value="1"/>
</dbReference>
<organism evidence="4 5">
    <name type="scientific">Streptomyces venezuelae</name>
    <dbReference type="NCBI Taxonomy" id="54571"/>
    <lineage>
        <taxon>Bacteria</taxon>
        <taxon>Bacillati</taxon>
        <taxon>Actinomycetota</taxon>
        <taxon>Actinomycetes</taxon>
        <taxon>Kitasatosporales</taxon>
        <taxon>Streptomycetaceae</taxon>
        <taxon>Streptomyces</taxon>
    </lineage>
</organism>
<sequence>MTGEELRTEVRTIWQDVLGTDVDDDTDFFGAGGHSFAALRIIAVVNDRHGTSAPVKVLFDNPRFADFVAALDEQPELSRQG</sequence>
<dbReference type="SMART" id="SM00823">
    <property type="entry name" value="PKS_PP"/>
    <property type="match status" value="1"/>
</dbReference>
<dbReference type="GO" id="GO:0005737">
    <property type="term" value="C:cytoplasm"/>
    <property type="evidence" value="ECO:0007669"/>
    <property type="project" value="TreeGrafter"/>
</dbReference>
<evidence type="ECO:0000256" key="1">
    <source>
        <dbReference type="ARBA" id="ARBA00022450"/>
    </source>
</evidence>
<dbReference type="RefSeq" id="WP_150258386.1">
    <property type="nucleotide sequence ID" value="NZ_CP029189.1"/>
</dbReference>